<protein>
    <submittedName>
        <fullName evidence="2">Uncharacterized protein</fullName>
    </submittedName>
</protein>
<accession>A0A2G8S6Z4</accession>
<organism evidence="2 3">
    <name type="scientific">Ganoderma sinense ZZ0214-1</name>
    <dbReference type="NCBI Taxonomy" id="1077348"/>
    <lineage>
        <taxon>Eukaryota</taxon>
        <taxon>Fungi</taxon>
        <taxon>Dikarya</taxon>
        <taxon>Basidiomycota</taxon>
        <taxon>Agaricomycotina</taxon>
        <taxon>Agaricomycetes</taxon>
        <taxon>Polyporales</taxon>
        <taxon>Polyporaceae</taxon>
        <taxon>Ganoderma</taxon>
    </lineage>
</organism>
<dbReference type="AlphaFoldDB" id="A0A2G8S6Z4"/>
<evidence type="ECO:0000313" key="2">
    <source>
        <dbReference type="EMBL" id="PIL29549.1"/>
    </source>
</evidence>
<gene>
    <name evidence="2" type="ORF">GSI_08357</name>
</gene>
<evidence type="ECO:0000313" key="3">
    <source>
        <dbReference type="Proteomes" id="UP000230002"/>
    </source>
</evidence>
<evidence type="ECO:0000256" key="1">
    <source>
        <dbReference type="SAM" id="MobiDB-lite"/>
    </source>
</evidence>
<feature type="compositionally biased region" description="Gly residues" evidence="1">
    <location>
        <begin position="97"/>
        <end position="112"/>
    </location>
</feature>
<dbReference type="Proteomes" id="UP000230002">
    <property type="component" value="Unassembled WGS sequence"/>
</dbReference>
<dbReference type="STRING" id="1077348.A0A2G8S6Z4"/>
<sequence>MSIFSVPSEAPFKSQLETERFRRVGFVIKSKDTHPVLYDLSTSVSALWRRLRLNWPYSSSFQQWLRLDRLDSLVSAFETAIGCPTQTLNPYNQGSSGRAGAGAGGCTLGQGDTGRTPNPYNDSHTPTRSANSRTPNLYVEHGKTLMWDAPHGHPIRTIRGGGKSSRTPNSYVSGANNGGASTWGGVTPGQPVGLGWDAWDPAPTPYAAAFTPRALTPATYSAIQTPSAYKYQTLAQTSSYPQTLGVTGGGSYGTIRSPLRATKQNFPRVIFEVAVGARAHQQGVVLSVLDMQNDLFVSTARVHFLEVLVSDLQLVHPECKGKDVIMLGTS</sequence>
<feature type="region of interest" description="Disordered" evidence="1">
    <location>
        <begin position="94"/>
        <end position="134"/>
    </location>
</feature>
<comment type="caution">
    <text evidence="2">The sequence shown here is derived from an EMBL/GenBank/DDBJ whole genome shotgun (WGS) entry which is preliminary data.</text>
</comment>
<reference evidence="2 3" key="1">
    <citation type="journal article" date="2015" name="Sci. Rep.">
        <title>Chromosome-level genome map provides insights into diverse defense mechanisms in the medicinal fungus Ganoderma sinense.</title>
        <authorList>
            <person name="Zhu Y."/>
            <person name="Xu J."/>
            <person name="Sun C."/>
            <person name="Zhou S."/>
            <person name="Xu H."/>
            <person name="Nelson D.R."/>
            <person name="Qian J."/>
            <person name="Song J."/>
            <person name="Luo H."/>
            <person name="Xiang L."/>
            <person name="Li Y."/>
            <person name="Xu Z."/>
            <person name="Ji A."/>
            <person name="Wang L."/>
            <person name="Lu S."/>
            <person name="Hayward A."/>
            <person name="Sun W."/>
            <person name="Li X."/>
            <person name="Schwartz D.C."/>
            <person name="Wang Y."/>
            <person name="Chen S."/>
        </authorList>
    </citation>
    <scope>NUCLEOTIDE SEQUENCE [LARGE SCALE GENOMIC DNA]</scope>
    <source>
        <strain evidence="2 3">ZZ0214-1</strain>
    </source>
</reference>
<keyword evidence="3" id="KW-1185">Reference proteome</keyword>
<proteinExistence type="predicted"/>
<dbReference type="EMBL" id="AYKW01000021">
    <property type="protein sequence ID" value="PIL29549.1"/>
    <property type="molecule type" value="Genomic_DNA"/>
</dbReference>
<feature type="compositionally biased region" description="Polar residues" evidence="1">
    <location>
        <begin position="116"/>
        <end position="134"/>
    </location>
</feature>
<name>A0A2G8S6Z4_9APHY</name>